<protein>
    <submittedName>
        <fullName evidence="1">Uncharacterized protein</fullName>
    </submittedName>
</protein>
<dbReference type="AlphaFoldDB" id="A0A4Y2GMY5"/>
<gene>
    <name evidence="1" type="ORF">AVEN_27332_1</name>
</gene>
<reference evidence="1 2" key="1">
    <citation type="journal article" date="2019" name="Sci. Rep.">
        <title>Orb-weaving spider Araneus ventricosus genome elucidates the spidroin gene catalogue.</title>
        <authorList>
            <person name="Kono N."/>
            <person name="Nakamura H."/>
            <person name="Ohtoshi R."/>
            <person name="Moran D.A.P."/>
            <person name="Shinohara A."/>
            <person name="Yoshida Y."/>
            <person name="Fujiwara M."/>
            <person name="Mori M."/>
            <person name="Tomita M."/>
            <person name="Arakawa K."/>
        </authorList>
    </citation>
    <scope>NUCLEOTIDE SEQUENCE [LARGE SCALE GENOMIC DNA]</scope>
</reference>
<name>A0A4Y2GMY5_ARAVE</name>
<organism evidence="1 2">
    <name type="scientific">Araneus ventricosus</name>
    <name type="common">Orbweaver spider</name>
    <name type="synonym">Epeira ventricosa</name>
    <dbReference type="NCBI Taxonomy" id="182803"/>
    <lineage>
        <taxon>Eukaryota</taxon>
        <taxon>Metazoa</taxon>
        <taxon>Ecdysozoa</taxon>
        <taxon>Arthropoda</taxon>
        <taxon>Chelicerata</taxon>
        <taxon>Arachnida</taxon>
        <taxon>Araneae</taxon>
        <taxon>Araneomorphae</taxon>
        <taxon>Entelegynae</taxon>
        <taxon>Araneoidea</taxon>
        <taxon>Araneidae</taxon>
        <taxon>Araneus</taxon>
    </lineage>
</organism>
<comment type="caution">
    <text evidence="1">The sequence shown here is derived from an EMBL/GenBank/DDBJ whole genome shotgun (WGS) entry which is preliminary data.</text>
</comment>
<evidence type="ECO:0000313" key="2">
    <source>
        <dbReference type="Proteomes" id="UP000499080"/>
    </source>
</evidence>
<accession>A0A4Y2GMY5</accession>
<dbReference type="EMBL" id="BGPR01001418">
    <property type="protein sequence ID" value="GBM53424.1"/>
    <property type="molecule type" value="Genomic_DNA"/>
</dbReference>
<proteinExistence type="predicted"/>
<keyword evidence="2" id="KW-1185">Reference proteome</keyword>
<dbReference type="Proteomes" id="UP000499080">
    <property type="component" value="Unassembled WGS sequence"/>
</dbReference>
<sequence>MELDGIFPPLQQQTSPQVHLMVSFPTRALGKKNCAPIRYVTKNMKSPKWRFRCPPDSYGKASWMDMAATHRQVTQNQSAANSIYRIQFSYAMASQCRLFTITLPAASYAPPPSWWLMPICRGGVISGVSTLHSQSKQSRPRPQSDITASVYDSKAREALEAQIT</sequence>
<evidence type="ECO:0000313" key="1">
    <source>
        <dbReference type="EMBL" id="GBM53424.1"/>
    </source>
</evidence>